<sequence>MVVEVAKFKKAKVEEEVARLKADLDDASKARSELGEASKELQASLRAKDKEIKKLKVETSTSAPKKFSELEFDSIDPVFHKECQRGMSRMLLINRREVEKMWDYRSYAPDTFGMRIPCRVVFCCLDESEELKNPSSSSKLVS</sequence>
<comment type="caution">
    <text evidence="2">The sequence shown here is derived from an EMBL/GenBank/DDBJ whole genome shotgun (WGS) entry which is preliminary data.</text>
</comment>
<protein>
    <submittedName>
        <fullName evidence="2">Uncharacterized protein</fullName>
    </submittedName>
</protein>
<dbReference type="AlphaFoldDB" id="A0ABC8RQG5"/>
<gene>
    <name evidence="2" type="ORF">ILEXP_LOCUS14585</name>
</gene>
<reference evidence="2 3" key="1">
    <citation type="submission" date="2024-02" db="EMBL/GenBank/DDBJ databases">
        <authorList>
            <person name="Vignale AGUSTIN F."/>
            <person name="Sosa J E."/>
            <person name="Modenutti C."/>
        </authorList>
    </citation>
    <scope>NUCLEOTIDE SEQUENCE [LARGE SCALE GENOMIC DNA]</scope>
</reference>
<dbReference type="EMBL" id="CAUOFW020001613">
    <property type="protein sequence ID" value="CAK9146717.1"/>
    <property type="molecule type" value="Genomic_DNA"/>
</dbReference>
<accession>A0ABC8RQG5</accession>
<keyword evidence="3" id="KW-1185">Reference proteome</keyword>
<feature type="coiled-coil region" evidence="1">
    <location>
        <begin position="3"/>
        <end position="58"/>
    </location>
</feature>
<keyword evidence="1" id="KW-0175">Coiled coil</keyword>
<organism evidence="2 3">
    <name type="scientific">Ilex paraguariensis</name>
    <name type="common">yerba mate</name>
    <dbReference type="NCBI Taxonomy" id="185542"/>
    <lineage>
        <taxon>Eukaryota</taxon>
        <taxon>Viridiplantae</taxon>
        <taxon>Streptophyta</taxon>
        <taxon>Embryophyta</taxon>
        <taxon>Tracheophyta</taxon>
        <taxon>Spermatophyta</taxon>
        <taxon>Magnoliopsida</taxon>
        <taxon>eudicotyledons</taxon>
        <taxon>Gunneridae</taxon>
        <taxon>Pentapetalae</taxon>
        <taxon>asterids</taxon>
        <taxon>campanulids</taxon>
        <taxon>Aquifoliales</taxon>
        <taxon>Aquifoliaceae</taxon>
        <taxon>Ilex</taxon>
    </lineage>
</organism>
<proteinExistence type="predicted"/>
<evidence type="ECO:0000313" key="3">
    <source>
        <dbReference type="Proteomes" id="UP001642360"/>
    </source>
</evidence>
<dbReference type="Proteomes" id="UP001642360">
    <property type="component" value="Unassembled WGS sequence"/>
</dbReference>
<evidence type="ECO:0000313" key="2">
    <source>
        <dbReference type="EMBL" id="CAK9146717.1"/>
    </source>
</evidence>
<evidence type="ECO:0000256" key="1">
    <source>
        <dbReference type="SAM" id="Coils"/>
    </source>
</evidence>
<name>A0ABC8RQG5_9AQUA</name>